<reference evidence="3 4" key="1">
    <citation type="submission" date="2020-07" db="EMBL/GenBank/DDBJ databases">
        <authorList>
            <person name="Feng X."/>
        </authorList>
    </citation>
    <scope>NUCLEOTIDE SEQUENCE [LARGE SCALE GENOMIC DNA]</scope>
    <source>
        <strain evidence="3 4">JCM23202</strain>
    </source>
</reference>
<keyword evidence="1" id="KW-0175">Coiled coil</keyword>
<feature type="coiled-coil region" evidence="1">
    <location>
        <begin position="402"/>
        <end position="436"/>
    </location>
</feature>
<sequence length="1001" mass="112884">MNPTAFPEANRLTYRIRAALTGESTGQETAKLAWQMAEAVDRANTGLNRALEALTTGSLLDCLIIDAEFPKLLETANALNHPYAEDWQKSCELHHWRIAAPLDTGSASKIQKAIEEQGDLKAWLLKQYRSTARSKTQKFRAYQIIGLIAQRFPEDENAQEELAARRQQLIEQANAEVQDSLSQLIPAKAPKEIVKEYLLLGLPLKKSKDPAVKKAAKELRAEQVKELSEQTLSAVKLAAEADESSDWQKAEESYLKCEYSLSIYEARGAIPTEDRSALDTVGTQLARIRNQFETQIAIRTAIYQVHNGLEADSKPVKLANRVEKLKSLESQAMKTGVRLPQDLQEEMKVAYAFANRRRLPFYGSLAAILIICGVATYLFIEQNKQRKIEAALQAEALAALQKSEENATVDQTRQALEEWQGEIDKAEQESSLLEKASVLETWLADQTEMETQYQESVAEFSRLIAEGDPFANEGIVTSKASEIQSMRDSLASDLGTESDQQFETALTLFQERKDQVVDGLKKDLSKVERELRIATNNATQATNRAEFERLQAAAEKRAQLLEAKLQDRRIADQRSVLSPFLKSVNQQLSDIETKWEALDNAWIQLAKLKELKPYLAQMERIHSFDILAADKKTALSQTLRLKEAFANLDSAKAVFPNTEAEEAFKNDTPYLTTQPELSDIEKTYLERLQNLDKFKNVYQSQVQYFEGTTESHNEYRIYLHEPVSKSDSEETDSNVTFSFKVRGFNEMGRAEPEAREVQFISREDGSFWGFFYKPSTLSPESQYYNGSISNTLSILLAGADRTTVVKQLEDLEKQEELSPAFRIYWQQELLGFMELQPWKWGLALSPTLQKRNSQLKVLTKGHKDPNLWLSTIEQTVPSPEFKTFLSESLGTTPLKEIRALADLYEKTSQGGYELAGFALEDGEMDLFRRSDRKTSLWSVNSLTGTIDRIGSDMQLTAYAPILRFSFADGSDPSEILKKASSASGLKLGQAPFSNLLPEVYQ</sequence>
<accession>A0A7X1B8E0</accession>
<dbReference type="RefSeq" id="WP_185661120.1">
    <property type="nucleotide sequence ID" value="NZ_CAWPOO010000012.1"/>
</dbReference>
<keyword evidence="4" id="KW-1185">Reference proteome</keyword>
<name>A0A7X1B8E0_9BACT</name>
<evidence type="ECO:0000313" key="3">
    <source>
        <dbReference type="EMBL" id="MBC2607269.1"/>
    </source>
</evidence>
<feature type="transmembrane region" description="Helical" evidence="2">
    <location>
        <begin position="361"/>
        <end position="380"/>
    </location>
</feature>
<keyword evidence="2" id="KW-0812">Transmembrane</keyword>
<proteinExistence type="predicted"/>
<dbReference type="EMBL" id="JACHVC010000012">
    <property type="protein sequence ID" value="MBC2607269.1"/>
    <property type="molecule type" value="Genomic_DNA"/>
</dbReference>
<organism evidence="3 4">
    <name type="scientific">Pelagicoccus albus</name>
    <dbReference type="NCBI Taxonomy" id="415222"/>
    <lineage>
        <taxon>Bacteria</taxon>
        <taxon>Pseudomonadati</taxon>
        <taxon>Verrucomicrobiota</taxon>
        <taxon>Opitutia</taxon>
        <taxon>Puniceicoccales</taxon>
        <taxon>Pelagicoccaceae</taxon>
        <taxon>Pelagicoccus</taxon>
    </lineage>
</organism>
<evidence type="ECO:0000256" key="1">
    <source>
        <dbReference type="SAM" id="Coils"/>
    </source>
</evidence>
<evidence type="ECO:0000313" key="4">
    <source>
        <dbReference type="Proteomes" id="UP000526501"/>
    </source>
</evidence>
<feature type="coiled-coil region" evidence="1">
    <location>
        <begin position="517"/>
        <end position="564"/>
    </location>
</feature>
<evidence type="ECO:0000256" key="2">
    <source>
        <dbReference type="SAM" id="Phobius"/>
    </source>
</evidence>
<keyword evidence="2" id="KW-0472">Membrane</keyword>
<dbReference type="AlphaFoldDB" id="A0A7X1B8E0"/>
<gene>
    <name evidence="3" type="ORF">H5P27_14540</name>
</gene>
<keyword evidence="2" id="KW-1133">Transmembrane helix</keyword>
<comment type="caution">
    <text evidence="3">The sequence shown here is derived from an EMBL/GenBank/DDBJ whole genome shotgun (WGS) entry which is preliminary data.</text>
</comment>
<protein>
    <submittedName>
        <fullName evidence="3">Uncharacterized protein</fullName>
    </submittedName>
</protein>
<dbReference type="Proteomes" id="UP000526501">
    <property type="component" value="Unassembled WGS sequence"/>
</dbReference>